<dbReference type="Proteomes" id="UP000045285">
    <property type="component" value="Unassembled WGS sequence"/>
</dbReference>
<proteinExistence type="inferred from homology"/>
<reference evidence="4" key="1">
    <citation type="submission" date="2014-08" db="EMBL/GenBank/DDBJ databases">
        <authorList>
            <person name="Moulin L."/>
        </authorList>
    </citation>
    <scope>NUCLEOTIDE SEQUENCE [LARGE SCALE GENOMIC DNA]</scope>
</reference>
<dbReference type="InterPro" id="IPR051803">
    <property type="entry name" value="TA_system_RelE-like_toxin"/>
</dbReference>
<evidence type="ECO:0000313" key="4">
    <source>
        <dbReference type="Proteomes" id="UP000045285"/>
    </source>
</evidence>
<evidence type="ECO:0000256" key="1">
    <source>
        <dbReference type="ARBA" id="ARBA00006226"/>
    </source>
</evidence>
<dbReference type="PANTHER" id="PTHR33755:SF6">
    <property type="entry name" value="PLASMID STABILIZATION SYSTEM PROTEIN"/>
    <property type="match status" value="1"/>
</dbReference>
<protein>
    <submittedName>
        <fullName evidence="3">Plasmid stabilization system</fullName>
    </submittedName>
</protein>
<name>A0A090EJR0_MESPL</name>
<dbReference type="PANTHER" id="PTHR33755">
    <property type="entry name" value="TOXIN PARE1-RELATED"/>
    <property type="match status" value="1"/>
</dbReference>
<dbReference type="Gene3D" id="3.30.2310.20">
    <property type="entry name" value="RelE-like"/>
    <property type="match status" value="1"/>
</dbReference>
<comment type="similarity">
    <text evidence="1">Belongs to the RelE toxin family.</text>
</comment>
<keyword evidence="4" id="KW-1185">Reference proteome</keyword>
<dbReference type="EMBL" id="CCMZ01000075">
    <property type="protein sequence ID" value="CDX28639.1"/>
    <property type="molecule type" value="Genomic_DNA"/>
</dbReference>
<organism evidence="3 4">
    <name type="scientific">Mesorhizobium plurifarium</name>
    <dbReference type="NCBI Taxonomy" id="69974"/>
    <lineage>
        <taxon>Bacteria</taxon>
        <taxon>Pseudomonadati</taxon>
        <taxon>Pseudomonadota</taxon>
        <taxon>Alphaproteobacteria</taxon>
        <taxon>Hyphomicrobiales</taxon>
        <taxon>Phyllobacteriaceae</taxon>
        <taxon>Mesorhizobium</taxon>
    </lineage>
</organism>
<keyword evidence="2" id="KW-1277">Toxin-antitoxin system</keyword>
<gene>
    <name evidence="3" type="ORF">MPL3356_80406</name>
</gene>
<evidence type="ECO:0000256" key="2">
    <source>
        <dbReference type="ARBA" id="ARBA00022649"/>
    </source>
</evidence>
<evidence type="ECO:0000313" key="3">
    <source>
        <dbReference type="EMBL" id="CDX28639.1"/>
    </source>
</evidence>
<dbReference type="Pfam" id="PF05016">
    <property type="entry name" value="ParE_toxin"/>
    <property type="match status" value="1"/>
</dbReference>
<sequence length="100" mass="11638">MKRLVFTDEAESDLEAIGDHIAGDNPFRAMTFVRELRNACIELCTMPERCQLVARHQSSGIRRRVYGNYLIFFRIHMDAVEVLHILHGATDYERILFPET</sequence>
<dbReference type="AlphaFoldDB" id="A0A090EJR0"/>
<accession>A0A090EJR0</accession>
<dbReference type="InterPro" id="IPR035093">
    <property type="entry name" value="RelE/ParE_toxin_dom_sf"/>
</dbReference>
<dbReference type="InterPro" id="IPR007712">
    <property type="entry name" value="RelE/ParE_toxin"/>
</dbReference>